<evidence type="ECO:0000313" key="1">
    <source>
        <dbReference type="EMBL" id="NGQ91496.1"/>
    </source>
</evidence>
<dbReference type="PROSITE" id="PS51257">
    <property type="entry name" value="PROKAR_LIPOPROTEIN"/>
    <property type="match status" value="1"/>
</dbReference>
<accession>A0A6M1TXI1</accession>
<name>A0A6M1TXI1_9RHOB</name>
<proteinExistence type="predicted"/>
<organism evidence="1 2">
    <name type="scientific">Paragemmobacter kunshanensis</name>
    <dbReference type="NCBI Taxonomy" id="2583234"/>
    <lineage>
        <taxon>Bacteria</taxon>
        <taxon>Pseudomonadati</taxon>
        <taxon>Pseudomonadota</taxon>
        <taxon>Alphaproteobacteria</taxon>
        <taxon>Rhodobacterales</taxon>
        <taxon>Paracoccaceae</taxon>
        <taxon>Paragemmobacter</taxon>
    </lineage>
</organism>
<gene>
    <name evidence="1" type="ORF">G5V65_11365</name>
</gene>
<keyword evidence="2" id="KW-1185">Reference proteome</keyword>
<protein>
    <submittedName>
        <fullName evidence="1">Uncharacterized protein</fullName>
    </submittedName>
</protein>
<reference evidence="1 2" key="1">
    <citation type="submission" date="2020-02" db="EMBL/GenBank/DDBJ databases">
        <title>Rhodobacter translucens sp. nov., a novel bacterium isolated from activated sludge.</title>
        <authorList>
            <person name="Liu J."/>
        </authorList>
    </citation>
    <scope>NUCLEOTIDE SEQUENCE [LARGE SCALE GENOMIC DNA]</scope>
    <source>
        <strain evidence="1 2">HX-7-19</strain>
    </source>
</reference>
<evidence type="ECO:0000313" key="2">
    <source>
        <dbReference type="Proteomes" id="UP000474758"/>
    </source>
</evidence>
<comment type="caution">
    <text evidence="1">The sequence shown here is derived from an EMBL/GenBank/DDBJ whole genome shotgun (WGS) entry which is preliminary data.</text>
</comment>
<dbReference type="AlphaFoldDB" id="A0A6M1TXI1"/>
<dbReference type="EMBL" id="JAALFE010000010">
    <property type="protein sequence ID" value="NGQ91496.1"/>
    <property type="molecule type" value="Genomic_DNA"/>
</dbReference>
<sequence>MTLIDKAEALAKCKAIAEEARTYGMPQMAMGAFACMEAVDALAPTYAAHVNETPKSEHDGADVLTAAQARSRCPYGATGDDCCGGYCSMDDDQEGGDDLDRRLRSHETSPGVTAGADDAQAREAAAEAMAALSWAKANLQALSCRAGNEGAEFPIVDRALASLRLALIGETSE</sequence>
<dbReference type="RefSeq" id="WP_165050107.1">
    <property type="nucleotide sequence ID" value="NZ_JAALFE010000010.1"/>
</dbReference>
<dbReference type="Proteomes" id="UP000474758">
    <property type="component" value="Unassembled WGS sequence"/>
</dbReference>